<dbReference type="PANTHER" id="PTHR43519">
    <property type="entry name" value="ATP-DEPENDENT RNA HELICASE HRPB"/>
    <property type="match status" value="1"/>
</dbReference>
<protein>
    <submittedName>
        <fullName evidence="7">ATP-dependent helicase HrpB</fullName>
    </submittedName>
</protein>
<keyword evidence="1" id="KW-0547">Nucleotide-binding</keyword>
<dbReference type="NCBIfam" id="TIGR01970">
    <property type="entry name" value="DEAH_box_HrpB"/>
    <property type="match status" value="1"/>
</dbReference>
<dbReference type="PIRSF" id="PIRSF005496">
    <property type="entry name" value="ATP_hel_hrpB"/>
    <property type="match status" value="1"/>
</dbReference>
<evidence type="ECO:0000313" key="7">
    <source>
        <dbReference type="EMBL" id="SFV59545.1"/>
    </source>
</evidence>
<dbReference type="Gene3D" id="3.40.50.300">
    <property type="entry name" value="P-loop containing nucleotide triphosphate hydrolases"/>
    <property type="match status" value="2"/>
</dbReference>
<dbReference type="InterPro" id="IPR049614">
    <property type="entry name" value="HrpB_DEXH"/>
</dbReference>
<reference evidence="7" key="1">
    <citation type="submission" date="2016-10" db="EMBL/GenBank/DDBJ databases">
        <authorList>
            <person name="de Groot N.N."/>
        </authorList>
    </citation>
    <scope>NUCLEOTIDE SEQUENCE</scope>
</reference>
<dbReference type="SUPFAM" id="SSF52540">
    <property type="entry name" value="P-loop containing nucleoside triphosphate hydrolases"/>
    <property type="match status" value="2"/>
</dbReference>
<keyword evidence="4" id="KW-0067">ATP-binding</keyword>
<keyword evidence="2" id="KW-0378">Hydrolase</keyword>
<dbReference type="AlphaFoldDB" id="A0A1W1C1D5"/>
<feature type="domain" description="Helicase C-terminal" evidence="6">
    <location>
        <begin position="209"/>
        <end position="376"/>
    </location>
</feature>
<organism evidence="7">
    <name type="scientific">hydrothermal vent metagenome</name>
    <dbReference type="NCBI Taxonomy" id="652676"/>
    <lineage>
        <taxon>unclassified sequences</taxon>
        <taxon>metagenomes</taxon>
        <taxon>ecological metagenomes</taxon>
    </lineage>
</organism>
<dbReference type="InterPro" id="IPR010225">
    <property type="entry name" value="HrpB"/>
</dbReference>
<dbReference type="EMBL" id="FPHL01000020">
    <property type="protein sequence ID" value="SFV59545.1"/>
    <property type="molecule type" value="Genomic_DNA"/>
</dbReference>
<dbReference type="GO" id="GO:0003676">
    <property type="term" value="F:nucleic acid binding"/>
    <property type="evidence" value="ECO:0007669"/>
    <property type="project" value="InterPro"/>
</dbReference>
<evidence type="ECO:0000256" key="4">
    <source>
        <dbReference type="ARBA" id="ARBA00022840"/>
    </source>
</evidence>
<evidence type="ECO:0000256" key="2">
    <source>
        <dbReference type="ARBA" id="ARBA00022801"/>
    </source>
</evidence>
<dbReference type="InterPro" id="IPR013689">
    <property type="entry name" value="RNA_helicase_ATP-dep_HrpB_C"/>
</dbReference>
<dbReference type="CDD" id="cd18791">
    <property type="entry name" value="SF2_C_RHA"/>
    <property type="match status" value="1"/>
</dbReference>
<evidence type="ECO:0000259" key="5">
    <source>
        <dbReference type="PROSITE" id="PS51192"/>
    </source>
</evidence>
<evidence type="ECO:0000256" key="1">
    <source>
        <dbReference type="ARBA" id="ARBA00022741"/>
    </source>
</evidence>
<dbReference type="SMART" id="SM00487">
    <property type="entry name" value="DEXDc"/>
    <property type="match status" value="1"/>
</dbReference>
<dbReference type="InterPro" id="IPR007502">
    <property type="entry name" value="Helicase-assoc_dom"/>
</dbReference>
<feature type="domain" description="Helicase ATP-binding" evidence="5">
    <location>
        <begin position="19"/>
        <end position="183"/>
    </location>
</feature>
<keyword evidence="3 7" id="KW-0347">Helicase</keyword>
<dbReference type="PROSITE" id="PS51192">
    <property type="entry name" value="HELICASE_ATP_BIND_1"/>
    <property type="match status" value="1"/>
</dbReference>
<evidence type="ECO:0000259" key="6">
    <source>
        <dbReference type="PROSITE" id="PS51194"/>
    </source>
</evidence>
<dbReference type="GO" id="GO:0016787">
    <property type="term" value="F:hydrolase activity"/>
    <property type="evidence" value="ECO:0007669"/>
    <property type="project" value="UniProtKB-KW"/>
</dbReference>
<gene>
    <name evidence="7" type="ORF">MNB_SV-10-1204</name>
</gene>
<dbReference type="PROSITE" id="PS51194">
    <property type="entry name" value="HELICASE_CTER"/>
    <property type="match status" value="1"/>
</dbReference>
<dbReference type="Pfam" id="PF08482">
    <property type="entry name" value="HrpB_C"/>
    <property type="match status" value="1"/>
</dbReference>
<dbReference type="Pfam" id="PF00271">
    <property type="entry name" value="Helicase_C"/>
    <property type="match status" value="1"/>
</dbReference>
<dbReference type="Pfam" id="PF00270">
    <property type="entry name" value="DEAD"/>
    <property type="match status" value="1"/>
</dbReference>
<dbReference type="InterPro" id="IPR014001">
    <property type="entry name" value="Helicase_ATP-bd"/>
</dbReference>
<dbReference type="InterPro" id="IPR011545">
    <property type="entry name" value="DEAD/DEAH_box_helicase_dom"/>
</dbReference>
<dbReference type="CDD" id="cd17990">
    <property type="entry name" value="DEXHc_HrpB"/>
    <property type="match status" value="1"/>
</dbReference>
<accession>A0A1W1C1D5</accession>
<dbReference type="Gene3D" id="1.20.120.1080">
    <property type="match status" value="1"/>
</dbReference>
<dbReference type="GO" id="GO:0005524">
    <property type="term" value="F:ATP binding"/>
    <property type="evidence" value="ECO:0007669"/>
    <property type="project" value="UniProtKB-KW"/>
</dbReference>
<proteinExistence type="predicted"/>
<evidence type="ECO:0000256" key="3">
    <source>
        <dbReference type="ARBA" id="ARBA00022806"/>
    </source>
</evidence>
<dbReference type="FunFam" id="3.40.50.300:FF:002125">
    <property type="entry name" value="ATP-dependent helicase HrpB"/>
    <property type="match status" value="1"/>
</dbReference>
<sequence length="833" mass="92974">MYNPLMQNLPINHVIPEVKEKLQTHTRLVLQAPPGAGKTTALPLALLDESWLAGRQIILLEPRRLAVRSSAVRMAGLLGEKVGQRIGYQIKMESVQSPETKILLVTEGILTRKLQSDPGLENVALLIFDEFHERSLHADLSLALALESQSVLREDLKILVMSATLDTSVIAALLGNAPVVRSEGRSFPVERVYLDANTPQPTGKSLPAYIYRLLLRLLSAEEGNILVFLPGIRQIRTVEKLLGGNKPQNVYVAALYGNLSKEAQDKAIEAPPEGIRKVVLSTNIAQTSLTIEGIKIVVDSGLQNVSVFNPFTGMNKLESRFISKDTAVQRAGRAGRLSAGKAYHLWPKSKILPEHDTPEILSADLSQLVLELARWGNDNIHSFSWVDLPPVTAIHHAKTLLLQLGALDENGRITAHGEAMSSYGLHPRLAHMMLKAKEMNLSYEASLLAVLMTEKEIYTQTYASADLRERVITLHDVAQKADVNTGLVNLKQCRYLLANAKRIEKRQSSTLDTKHLGVLLAFAYPDRVAQLRHTNKGIYLLSNGKGAHLHHDDTLFNTSYLVISDLDAKSTNATIYKAVSLSLAEIETYLETETHERVTWNETEARVEVRKAERLGKLTLKETQLKSTDSPEVLEVLLDELAALGLEVLHWSKEAKTLRERVNFLHLHDNDFPNFSEEYLVDNMDIWLAPCLYGITTLKACQNLDLYQMLLGQLSYEQVRTLNTLAPPRYKVASGSHIGIDYSNPQQPVLAVRLQEMFGTQNTPAVLGGKVKLMLHLLSPASRPVQVTQDLKSFWENTYGEVKKELRGKYKKHYWPDDPLEARATSKTKKHMG</sequence>
<dbReference type="PANTHER" id="PTHR43519:SF1">
    <property type="entry name" value="ATP-DEPENDENT RNA HELICASE HRPB"/>
    <property type="match status" value="1"/>
</dbReference>
<dbReference type="InterPro" id="IPR001650">
    <property type="entry name" value="Helicase_C-like"/>
</dbReference>
<dbReference type="InterPro" id="IPR027417">
    <property type="entry name" value="P-loop_NTPase"/>
</dbReference>
<dbReference type="SMART" id="SM00490">
    <property type="entry name" value="HELICc"/>
    <property type="match status" value="1"/>
</dbReference>
<dbReference type="GO" id="GO:0004386">
    <property type="term" value="F:helicase activity"/>
    <property type="evidence" value="ECO:0007669"/>
    <property type="project" value="UniProtKB-KW"/>
</dbReference>
<dbReference type="SMART" id="SM00847">
    <property type="entry name" value="HA2"/>
    <property type="match status" value="1"/>
</dbReference>
<name>A0A1W1C1D5_9ZZZZ</name>